<dbReference type="AlphaFoldDB" id="A0A813SJC2"/>
<name>A0A813SJC2_9BILA</name>
<organism evidence="2 5">
    <name type="scientific">Didymodactylos carnosus</name>
    <dbReference type="NCBI Taxonomy" id="1234261"/>
    <lineage>
        <taxon>Eukaryota</taxon>
        <taxon>Metazoa</taxon>
        <taxon>Spiralia</taxon>
        <taxon>Gnathifera</taxon>
        <taxon>Rotifera</taxon>
        <taxon>Eurotatoria</taxon>
        <taxon>Bdelloidea</taxon>
        <taxon>Philodinida</taxon>
        <taxon>Philodinidae</taxon>
        <taxon>Didymodactylos</taxon>
    </lineage>
</organism>
<gene>
    <name evidence="2" type="ORF">GPM918_LOCUS3535</name>
    <name evidence="1" type="ORF">OVA965_LOCUS810</name>
    <name evidence="4" type="ORF">SRO942_LOCUS3535</name>
    <name evidence="3" type="ORF">TMI583_LOCUS810</name>
</gene>
<sequence length="139" mass="16340">MLTSDLSITLELKRQLDFARFVIEQSNHAERCQFIERLLPSCSVAQIDFLWSVLQQTLHRDYYYSVMNNYPNYHFKRISTPVSRVLKEIHKRPYDRDESFYLSSTNDLRQFQEEGTIQPPHSSFAQSINSTGICTNKGI</sequence>
<dbReference type="EMBL" id="CAJNOQ010000441">
    <property type="protein sequence ID" value="CAF0801426.1"/>
    <property type="molecule type" value="Genomic_DNA"/>
</dbReference>
<accession>A0A813SJC2</accession>
<dbReference type="OrthoDB" id="10044234at2759"/>
<dbReference type="EMBL" id="CAJOBC010000441">
    <property type="protein sequence ID" value="CAF3586449.1"/>
    <property type="molecule type" value="Genomic_DNA"/>
</dbReference>
<dbReference type="Proteomes" id="UP000677228">
    <property type="component" value="Unassembled WGS sequence"/>
</dbReference>
<evidence type="ECO:0000313" key="1">
    <source>
        <dbReference type="EMBL" id="CAF0731147.1"/>
    </source>
</evidence>
<dbReference type="Proteomes" id="UP000682733">
    <property type="component" value="Unassembled WGS sequence"/>
</dbReference>
<comment type="caution">
    <text evidence="2">The sequence shown here is derived from an EMBL/GenBank/DDBJ whole genome shotgun (WGS) entry which is preliminary data.</text>
</comment>
<dbReference type="EMBL" id="CAJOBA010000127">
    <property type="protein sequence ID" value="CAF3506516.1"/>
    <property type="molecule type" value="Genomic_DNA"/>
</dbReference>
<evidence type="ECO:0000313" key="3">
    <source>
        <dbReference type="EMBL" id="CAF3506516.1"/>
    </source>
</evidence>
<evidence type="ECO:0000313" key="2">
    <source>
        <dbReference type="EMBL" id="CAF0801426.1"/>
    </source>
</evidence>
<reference evidence="2" key="1">
    <citation type="submission" date="2021-02" db="EMBL/GenBank/DDBJ databases">
        <authorList>
            <person name="Nowell W R."/>
        </authorList>
    </citation>
    <scope>NUCLEOTIDE SEQUENCE</scope>
</reference>
<dbReference type="Proteomes" id="UP000663829">
    <property type="component" value="Unassembled WGS sequence"/>
</dbReference>
<protein>
    <submittedName>
        <fullName evidence="2">Uncharacterized protein</fullName>
    </submittedName>
</protein>
<proteinExistence type="predicted"/>
<evidence type="ECO:0000313" key="4">
    <source>
        <dbReference type="EMBL" id="CAF3586449.1"/>
    </source>
</evidence>
<evidence type="ECO:0000313" key="5">
    <source>
        <dbReference type="Proteomes" id="UP000663829"/>
    </source>
</evidence>
<dbReference type="EMBL" id="CAJNOK010000127">
    <property type="protein sequence ID" value="CAF0731147.1"/>
    <property type="molecule type" value="Genomic_DNA"/>
</dbReference>
<dbReference type="Proteomes" id="UP000681722">
    <property type="component" value="Unassembled WGS sequence"/>
</dbReference>
<keyword evidence="5" id="KW-1185">Reference proteome</keyword>